<dbReference type="Gene3D" id="2.60.120.10">
    <property type="entry name" value="Jelly Rolls"/>
    <property type="match status" value="1"/>
</dbReference>
<dbReference type="Proteomes" id="UP000244792">
    <property type="component" value="Chromosome"/>
</dbReference>
<accession>A0A2R4W2N5</accession>
<dbReference type="PANTHER" id="PTHR37694">
    <property type="entry name" value="SLR8022 PROTEIN"/>
    <property type="match status" value="1"/>
</dbReference>
<gene>
    <name evidence="2" type="ORF">TDSAC_1735</name>
</gene>
<dbReference type="KEGG" id="taci:TDSAC_1735"/>
<reference evidence="2 3" key="1">
    <citation type="submission" date="2017-04" db="EMBL/GenBank/DDBJ databases">
        <title>Genomic insights into metabolism of Thermodesulfobium acidiphilum.</title>
        <authorList>
            <person name="Toshchakov S.V."/>
            <person name="Frolov E.N."/>
            <person name="Kublanov I.V."/>
            <person name="Samarov N.I."/>
            <person name="Novikov A."/>
            <person name="Lebedinsky A.V."/>
            <person name="Bonch-Osmolovskaya E.A."/>
            <person name="Chernyh N.A."/>
        </authorList>
    </citation>
    <scope>NUCLEOTIDE SEQUENCE [LARGE SCALE GENOMIC DNA]</scope>
    <source>
        <strain evidence="2 3">3127-1</strain>
    </source>
</reference>
<dbReference type="OrthoDB" id="9797047at2"/>
<protein>
    <submittedName>
        <fullName evidence="2">Cupin domain protein</fullName>
    </submittedName>
</protein>
<sequence length="116" mass="12778">MSKIGNSSEVKSEKMEVDGAKGASIKWLITPKDGAPNFSMRLIIIEPNGQSPAHSHDFEHEMFILEGEATVVSDNSETKVSEGSFIFIKPGEFHTVKNTGTKVCKFLCMIPNYSIK</sequence>
<dbReference type="InterPro" id="IPR014710">
    <property type="entry name" value="RmlC-like_jellyroll"/>
</dbReference>
<proteinExistence type="predicted"/>
<dbReference type="RefSeq" id="WP_108310109.1">
    <property type="nucleotide sequence ID" value="NZ_CP020921.1"/>
</dbReference>
<keyword evidence="3" id="KW-1185">Reference proteome</keyword>
<dbReference type="InterPro" id="IPR011051">
    <property type="entry name" value="RmlC_Cupin_sf"/>
</dbReference>
<dbReference type="SUPFAM" id="SSF51182">
    <property type="entry name" value="RmlC-like cupins"/>
    <property type="match status" value="1"/>
</dbReference>
<evidence type="ECO:0000313" key="2">
    <source>
        <dbReference type="EMBL" id="AWB11071.1"/>
    </source>
</evidence>
<evidence type="ECO:0000313" key="3">
    <source>
        <dbReference type="Proteomes" id="UP000244792"/>
    </source>
</evidence>
<dbReference type="InterPro" id="IPR013096">
    <property type="entry name" value="Cupin_2"/>
</dbReference>
<dbReference type="PANTHER" id="PTHR37694:SF1">
    <property type="entry name" value="SLR8022 PROTEIN"/>
    <property type="match status" value="1"/>
</dbReference>
<dbReference type="AlphaFoldDB" id="A0A2R4W2N5"/>
<name>A0A2R4W2N5_THEAF</name>
<evidence type="ECO:0000259" key="1">
    <source>
        <dbReference type="Pfam" id="PF07883"/>
    </source>
</evidence>
<organism evidence="2 3">
    <name type="scientific">Thermodesulfobium acidiphilum</name>
    <dbReference type="NCBI Taxonomy" id="1794699"/>
    <lineage>
        <taxon>Bacteria</taxon>
        <taxon>Pseudomonadati</taxon>
        <taxon>Thermodesulfobiota</taxon>
        <taxon>Thermodesulfobiia</taxon>
        <taxon>Thermodesulfobiales</taxon>
        <taxon>Thermodesulfobiaceae</taxon>
        <taxon>Thermodesulfobium</taxon>
    </lineage>
</organism>
<dbReference type="EMBL" id="CP020921">
    <property type="protein sequence ID" value="AWB11071.1"/>
    <property type="molecule type" value="Genomic_DNA"/>
</dbReference>
<dbReference type="Pfam" id="PF07883">
    <property type="entry name" value="Cupin_2"/>
    <property type="match status" value="1"/>
</dbReference>
<dbReference type="CDD" id="cd02222">
    <property type="entry name" value="cupin_TM1459-like"/>
    <property type="match status" value="1"/>
</dbReference>
<feature type="domain" description="Cupin type-2" evidence="1">
    <location>
        <begin position="42"/>
        <end position="109"/>
    </location>
</feature>